<dbReference type="PROSITE" id="PS51123">
    <property type="entry name" value="OMPA_2"/>
    <property type="match status" value="1"/>
</dbReference>
<dbReference type="InterPro" id="IPR024370">
    <property type="entry name" value="PBP_domain"/>
</dbReference>
<keyword evidence="1" id="KW-0732">Signal</keyword>
<gene>
    <name evidence="4" type="ORF">AXF15_11280</name>
</gene>
<dbReference type="SUPFAM" id="SSF53850">
    <property type="entry name" value="Periplasmic binding protein-like II"/>
    <property type="match status" value="1"/>
</dbReference>
<dbReference type="KEGG" id="doa:AXF15_11280"/>
<dbReference type="GO" id="GO:0016020">
    <property type="term" value="C:membrane"/>
    <property type="evidence" value="ECO:0007669"/>
    <property type="project" value="UniProtKB-UniRule"/>
</dbReference>
<dbReference type="Pfam" id="PF00691">
    <property type="entry name" value="OmpA"/>
    <property type="match status" value="1"/>
</dbReference>
<name>A0A0X8JRN1_9BACT</name>
<dbReference type="AlphaFoldDB" id="A0A0X8JRN1"/>
<reference evidence="5" key="1">
    <citation type="submission" date="2016-02" db="EMBL/GenBank/DDBJ databases">
        <authorList>
            <person name="Holder M.E."/>
            <person name="Ajami N.J."/>
            <person name="Petrosino J.F."/>
        </authorList>
    </citation>
    <scope>NUCLEOTIDE SEQUENCE [LARGE SCALE GENOMIC DNA]</scope>
    <source>
        <strain evidence="5">DSM 12838</strain>
    </source>
</reference>
<dbReference type="Gene3D" id="3.30.1330.60">
    <property type="entry name" value="OmpA-like domain"/>
    <property type="match status" value="1"/>
</dbReference>
<proteinExistence type="predicted"/>
<dbReference type="Pfam" id="PF12849">
    <property type="entry name" value="PBP_like_2"/>
    <property type="match status" value="1"/>
</dbReference>
<keyword evidence="5" id="KW-1185">Reference proteome</keyword>
<dbReference type="PANTHER" id="PTHR30570:SF1">
    <property type="entry name" value="PHOSPHATE-BINDING PROTEIN PSTS"/>
    <property type="match status" value="1"/>
</dbReference>
<dbReference type="STRING" id="888061.AXF15_11280"/>
<dbReference type="InterPro" id="IPR050811">
    <property type="entry name" value="Phosphate_ABC_transporter"/>
</dbReference>
<sequence length="532" mass="58001">MRSVVIEPEEAARNGAQWRVVTQWQGAGEAQSEALQLVEFKNVPGWEAPSPIVLKNGEFNAELKGQYQPANYSEEIILELEGATTMSNRLAPELAQYYLTHLGANEVRRLPGKDGDDISVQGIFYSSREIRTIRIKGDGTSWGFSALRNGVCDIAMAANRPSPEEAALFPENILSPEAEHQIGMDAVAIVVHKDNPVQSLTVSDVGKIFRGEITSWDQVGGSSNPIKVFALRDSFGARHLVRQVFMGGKAYAAAVRDVDVHSMMSDFVSEDPHAIGFCSIAFANQCRVMPVGGDAGSEAVAPTPESVRSHTYPAFRDLYLYQLSKSKNVYARDFIRMAQSASGQELVARYGFVSMKSIAGGPGNGIQGSGAGVVDSDAGSLMSQRLAGTGSLPPLDQVGREVVSEAVRRKVLEPYWEAISGATRLPLVLWFEFGSTRLDKQSEVAFEEMIKLLKSPEHAGKKAILVGFSDSAGSYASNLAISRQRTEVVAKRMRNSGIDNVMVLAVGEEEAMEPNKTRSGRERNRRIQVWIK</sequence>
<evidence type="ECO:0000259" key="3">
    <source>
        <dbReference type="PROSITE" id="PS51123"/>
    </source>
</evidence>
<organism evidence="4 5">
    <name type="scientific">Desulfomicrobium orale DSM 12838</name>
    <dbReference type="NCBI Taxonomy" id="888061"/>
    <lineage>
        <taxon>Bacteria</taxon>
        <taxon>Pseudomonadati</taxon>
        <taxon>Thermodesulfobacteriota</taxon>
        <taxon>Desulfovibrionia</taxon>
        <taxon>Desulfovibrionales</taxon>
        <taxon>Desulfomicrobiaceae</taxon>
        <taxon>Desulfomicrobium</taxon>
    </lineage>
</organism>
<evidence type="ECO:0000256" key="2">
    <source>
        <dbReference type="PROSITE-ProRule" id="PRU00473"/>
    </source>
</evidence>
<dbReference type="PANTHER" id="PTHR30570">
    <property type="entry name" value="PERIPLASMIC PHOSPHATE BINDING COMPONENT OF PHOSPHATE ABC TRANSPORTER"/>
    <property type="match status" value="1"/>
</dbReference>
<dbReference type="SUPFAM" id="SSF103088">
    <property type="entry name" value="OmpA-like"/>
    <property type="match status" value="1"/>
</dbReference>
<evidence type="ECO:0000256" key="1">
    <source>
        <dbReference type="ARBA" id="ARBA00022729"/>
    </source>
</evidence>
<protein>
    <recommendedName>
        <fullName evidence="3">OmpA-like domain-containing protein</fullName>
    </recommendedName>
</protein>
<evidence type="ECO:0000313" key="5">
    <source>
        <dbReference type="Proteomes" id="UP000063964"/>
    </source>
</evidence>
<dbReference type="Gene3D" id="3.40.190.10">
    <property type="entry name" value="Periplasmic binding protein-like II"/>
    <property type="match status" value="2"/>
</dbReference>
<dbReference type="EMBL" id="CP014230">
    <property type="protein sequence ID" value="AMD93623.1"/>
    <property type="molecule type" value="Genomic_DNA"/>
</dbReference>
<feature type="domain" description="OmpA-like" evidence="3">
    <location>
        <begin position="418"/>
        <end position="532"/>
    </location>
</feature>
<accession>A0A0X8JRN1</accession>
<dbReference type="Proteomes" id="UP000063964">
    <property type="component" value="Chromosome"/>
</dbReference>
<dbReference type="InterPro" id="IPR036737">
    <property type="entry name" value="OmpA-like_sf"/>
</dbReference>
<dbReference type="InterPro" id="IPR006665">
    <property type="entry name" value="OmpA-like"/>
</dbReference>
<evidence type="ECO:0000313" key="4">
    <source>
        <dbReference type="EMBL" id="AMD93623.1"/>
    </source>
</evidence>
<keyword evidence="2" id="KW-0472">Membrane</keyword>